<reference evidence="3" key="1">
    <citation type="submission" date="2021-10" db="EMBL/GenBank/DDBJ databases">
        <title>Anaerobic single-cell dispensing facilitates the cultivation of human gut bacteria.</title>
        <authorList>
            <person name="Afrizal A."/>
        </authorList>
    </citation>
    <scope>NUCLEOTIDE SEQUENCE</scope>
    <source>
        <strain evidence="3">CLA-AA-H204</strain>
    </source>
</reference>
<dbReference type="SUPFAM" id="SSF82171">
    <property type="entry name" value="DPP6 N-terminal domain-like"/>
    <property type="match status" value="1"/>
</dbReference>
<feature type="domain" description="Prolow-density lipoprotein receptor-related protein 1-like beta-propeller" evidence="2">
    <location>
        <begin position="42"/>
        <end position="323"/>
    </location>
</feature>
<dbReference type="PANTHER" id="PTHR32256:SF17">
    <property type="entry name" value="EGF-LIKE DOMAIN-CONTAINING PROTEIN"/>
    <property type="match status" value="1"/>
</dbReference>
<keyword evidence="1" id="KW-1133">Transmembrane helix</keyword>
<dbReference type="AlphaFoldDB" id="A0AAW4WIQ3"/>
<dbReference type="InterPro" id="IPR053369">
    <property type="entry name" value="SrfA-induced_signal"/>
</dbReference>
<evidence type="ECO:0000259" key="2">
    <source>
        <dbReference type="Pfam" id="PF16472"/>
    </source>
</evidence>
<organism evidence="3 4">
    <name type="scientific">Roseburia amylophila</name>
    <dbReference type="NCBI Taxonomy" id="2981794"/>
    <lineage>
        <taxon>Bacteria</taxon>
        <taxon>Bacillati</taxon>
        <taxon>Bacillota</taxon>
        <taxon>Clostridia</taxon>
        <taxon>Lachnospirales</taxon>
        <taxon>Lachnospiraceae</taxon>
        <taxon>Roseburia</taxon>
    </lineage>
</organism>
<evidence type="ECO:0000313" key="3">
    <source>
        <dbReference type="EMBL" id="MCC2241667.1"/>
    </source>
</evidence>
<dbReference type="Pfam" id="PF16472">
    <property type="entry name" value="DUF5050"/>
    <property type="match status" value="1"/>
</dbReference>
<dbReference type="Gene3D" id="2.120.10.30">
    <property type="entry name" value="TolB, C-terminal domain"/>
    <property type="match status" value="1"/>
</dbReference>
<dbReference type="PANTHER" id="PTHR32256">
    <property type="match status" value="1"/>
</dbReference>
<dbReference type="EMBL" id="JAJEQW010000003">
    <property type="protein sequence ID" value="MCC2241667.1"/>
    <property type="molecule type" value="Genomic_DNA"/>
</dbReference>
<name>A0AAW4WIQ3_9FIRM</name>
<gene>
    <name evidence="3" type="ORF">LKD47_05005</name>
</gene>
<keyword evidence="1" id="KW-0472">Membrane</keyword>
<evidence type="ECO:0000256" key="1">
    <source>
        <dbReference type="SAM" id="Phobius"/>
    </source>
</evidence>
<dbReference type="Proteomes" id="UP001198893">
    <property type="component" value="Unassembled WGS sequence"/>
</dbReference>
<protein>
    <submittedName>
        <fullName evidence="3">DUF5050 domain-containing protein</fullName>
    </submittedName>
</protein>
<sequence length="339" mass="38092">MKNKQKKQLFITIAIILILIAVFCLIHFLNRTKMNSGYVNGNSAGNLYNGGLFCESNGTVFFSNPSDNHRLYSMNPDGSDMKKLSDDTVSYINADDHYVYYVRNNKSEDTNFSFLNFGTNSLCRINRDGGRVTILDDDPSLYAGLYGNYIYYIHYDKETASTLYRIKIDGTKKEQVSKFPYKTCSSNGQYMYFNGENDSHSLLQLDTADNSVATLYSCTCYEPTVINDTAYYMDGDNDYGLSTYSLSSGAANLIIPSRIDCYNVTGDYIYYQKNGAGAGIYRCLTDGSNEELLISGNYTALHTTSQYLYFYEYGNDSACYQMPLSGTGNDIGVFTPEKL</sequence>
<feature type="transmembrane region" description="Helical" evidence="1">
    <location>
        <begin position="9"/>
        <end position="29"/>
    </location>
</feature>
<keyword evidence="1" id="KW-0812">Transmembrane</keyword>
<dbReference type="InterPro" id="IPR032485">
    <property type="entry name" value="LRP1-like_beta_prop"/>
</dbReference>
<dbReference type="RefSeq" id="WP_227709823.1">
    <property type="nucleotide sequence ID" value="NZ_JAJEQW010000003.1"/>
</dbReference>
<comment type="caution">
    <text evidence="3">The sequence shown here is derived from an EMBL/GenBank/DDBJ whole genome shotgun (WGS) entry which is preliminary data.</text>
</comment>
<evidence type="ECO:0000313" key="4">
    <source>
        <dbReference type="Proteomes" id="UP001198893"/>
    </source>
</evidence>
<proteinExistence type="predicted"/>
<dbReference type="InterPro" id="IPR011042">
    <property type="entry name" value="6-blade_b-propeller_TolB-like"/>
</dbReference>
<accession>A0AAW4WIQ3</accession>